<dbReference type="EMBL" id="MU827778">
    <property type="protein sequence ID" value="KAJ7340468.1"/>
    <property type="molecule type" value="Genomic_DNA"/>
</dbReference>
<keyword evidence="2" id="KW-1185">Reference proteome</keyword>
<dbReference type="InterPro" id="IPR042222">
    <property type="entry name" value="Dynein_2_N"/>
</dbReference>
<dbReference type="AlphaFoldDB" id="A0A9W9YI84"/>
<dbReference type="Proteomes" id="UP001163046">
    <property type="component" value="Unassembled WGS sequence"/>
</dbReference>
<reference evidence="1" key="1">
    <citation type="submission" date="2023-01" db="EMBL/GenBank/DDBJ databases">
        <title>Genome assembly of the deep-sea coral Lophelia pertusa.</title>
        <authorList>
            <person name="Herrera S."/>
            <person name="Cordes E."/>
        </authorList>
    </citation>
    <scope>NUCLEOTIDE SEQUENCE</scope>
    <source>
        <strain evidence="1">USNM1676648</strain>
        <tissue evidence="1">Polyp</tissue>
    </source>
</reference>
<dbReference type="OrthoDB" id="447173at2759"/>
<accession>A0A9W9YI84</accession>
<sequence>MEVSHCGLIIDVCMNIGDGVTWCTVIEGLWDAVAESALGDRHWQQLMQATNAKERGSHLESIFIGSEDIRNQLPEDSKRFDGICFDFKELTDWEGEAAQMATNAVQVSANIGIAFTSARKRLELSISETKRLAFHAAFLLCGGLARLVGFPLERQPVQLRSSLVQSCLTTVAQLNGLFDDEDGLIPPRKVRSGCTVKKENMWTLTWLCDCKCGSFVEDPWFLEAGHGALQSNPRLSKAVVALCGTQSWWTTKPVVLAVWKTGMGIRKCAEGLLQEGGTRL</sequence>
<protein>
    <submittedName>
        <fullName evidence="1">Dynein heavy chain 9, axonemal</fullName>
    </submittedName>
</protein>
<organism evidence="1 2">
    <name type="scientific">Desmophyllum pertusum</name>
    <dbReference type="NCBI Taxonomy" id="174260"/>
    <lineage>
        <taxon>Eukaryota</taxon>
        <taxon>Metazoa</taxon>
        <taxon>Cnidaria</taxon>
        <taxon>Anthozoa</taxon>
        <taxon>Hexacorallia</taxon>
        <taxon>Scleractinia</taxon>
        <taxon>Caryophylliina</taxon>
        <taxon>Caryophylliidae</taxon>
        <taxon>Desmophyllum</taxon>
    </lineage>
</organism>
<evidence type="ECO:0000313" key="2">
    <source>
        <dbReference type="Proteomes" id="UP001163046"/>
    </source>
</evidence>
<name>A0A9W9YI84_9CNID</name>
<gene>
    <name evidence="1" type="primary">DNAH9</name>
    <name evidence="1" type="ORF">OS493_003216</name>
</gene>
<comment type="caution">
    <text evidence="1">The sequence shown here is derived from an EMBL/GenBank/DDBJ whole genome shotgun (WGS) entry which is preliminary data.</text>
</comment>
<evidence type="ECO:0000313" key="1">
    <source>
        <dbReference type="EMBL" id="KAJ7340468.1"/>
    </source>
</evidence>
<dbReference type="Gene3D" id="1.20.140.100">
    <property type="entry name" value="Dynein heavy chain, N-terminal domain 2"/>
    <property type="match status" value="1"/>
</dbReference>
<proteinExistence type="predicted"/>